<organism evidence="1 2">
    <name type="scientific">Candidatus Falkowbacteria bacterium RIFCSPLOWO2_02_FULL_45_21</name>
    <dbReference type="NCBI Taxonomy" id="1797989"/>
    <lineage>
        <taxon>Bacteria</taxon>
        <taxon>Candidatus Falkowiibacteriota</taxon>
    </lineage>
</organism>
<protein>
    <recommendedName>
        <fullName evidence="3">GxxExxY protein</fullName>
    </recommendedName>
</protein>
<sequence>MKEEKIIYKDLSYKTVGLCFEAHDKLGRFCKEKQYCDLLAILFAREGIRFEREKNLSILLGENKIGGNRVDFVIDGKILLDAKAKNFITRKDYRQMKRYLNATGFKLCLLINFRDVSLRPKRILNAMGKEI</sequence>
<dbReference type="AlphaFoldDB" id="A0A1F5SCG2"/>
<evidence type="ECO:0000313" key="2">
    <source>
        <dbReference type="Proteomes" id="UP000178783"/>
    </source>
</evidence>
<dbReference type="InterPro" id="IPR026350">
    <property type="entry name" value="GxxExxY"/>
</dbReference>
<proteinExistence type="predicted"/>
<accession>A0A1F5SCG2</accession>
<dbReference type="STRING" id="1797989.A3H66_03130"/>
<dbReference type="Pfam" id="PF13366">
    <property type="entry name" value="PDDEXK_3"/>
    <property type="match status" value="1"/>
</dbReference>
<dbReference type="NCBIfam" id="TIGR04256">
    <property type="entry name" value="GxxExxY"/>
    <property type="match status" value="1"/>
</dbReference>
<comment type="caution">
    <text evidence="1">The sequence shown here is derived from an EMBL/GenBank/DDBJ whole genome shotgun (WGS) entry which is preliminary data.</text>
</comment>
<name>A0A1F5SCG2_9BACT</name>
<evidence type="ECO:0000313" key="1">
    <source>
        <dbReference type="EMBL" id="OGF24400.1"/>
    </source>
</evidence>
<dbReference type="EMBL" id="MFFW01000021">
    <property type="protein sequence ID" value="OGF24400.1"/>
    <property type="molecule type" value="Genomic_DNA"/>
</dbReference>
<gene>
    <name evidence="1" type="ORF">A3H66_03130</name>
</gene>
<evidence type="ECO:0008006" key="3">
    <source>
        <dbReference type="Google" id="ProtNLM"/>
    </source>
</evidence>
<reference evidence="1 2" key="1">
    <citation type="journal article" date="2016" name="Nat. Commun.">
        <title>Thousands of microbial genomes shed light on interconnected biogeochemical processes in an aquifer system.</title>
        <authorList>
            <person name="Anantharaman K."/>
            <person name="Brown C.T."/>
            <person name="Hug L.A."/>
            <person name="Sharon I."/>
            <person name="Castelle C.J."/>
            <person name="Probst A.J."/>
            <person name="Thomas B.C."/>
            <person name="Singh A."/>
            <person name="Wilkins M.J."/>
            <person name="Karaoz U."/>
            <person name="Brodie E.L."/>
            <person name="Williams K.H."/>
            <person name="Hubbard S.S."/>
            <person name="Banfield J.F."/>
        </authorList>
    </citation>
    <scope>NUCLEOTIDE SEQUENCE [LARGE SCALE GENOMIC DNA]</scope>
</reference>
<dbReference type="Proteomes" id="UP000178783">
    <property type="component" value="Unassembled WGS sequence"/>
</dbReference>